<name>A0A9J6BD83_POLVA</name>
<dbReference type="InterPro" id="IPR036508">
    <property type="entry name" value="Chitin-bd_dom_sf"/>
</dbReference>
<dbReference type="AlphaFoldDB" id="A0A9J6BD83"/>
<evidence type="ECO:0000259" key="2">
    <source>
        <dbReference type="PROSITE" id="PS50940"/>
    </source>
</evidence>
<dbReference type="GO" id="GO:0008061">
    <property type="term" value="F:chitin binding"/>
    <property type="evidence" value="ECO:0007669"/>
    <property type="project" value="InterPro"/>
</dbReference>
<feature type="domain" description="Chitin-binding type-2" evidence="2">
    <location>
        <begin position="107"/>
        <end position="170"/>
    </location>
</feature>
<proteinExistence type="predicted"/>
<feature type="chain" id="PRO_5039934796" description="Chitin-binding type-2 domain-containing protein" evidence="1">
    <location>
        <begin position="19"/>
        <end position="271"/>
    </location>
</feature>
<accession>A0A9J6BD83</accession>
<evidence type="ECO:0000313" key="3">
    <source>
        <dbReference type="EMBL" id="KAG5667841.1"/>
    </source>
</evidence>
<keyword evidence="1" id="KW-0732">Signal</keyword>
<protein>
    <recommendedName>
        <fullName evidence="2">Chitin-binding type-2 domain-containing protein</fullName>
    </recommendedName>
</protein>
<reference evidence="3" key="1">
    <citation type="submission" date="2021-03" db="EMBL/GenBank/DDBJ databases">
        <title>Chromosome level genome of the anhydrobiotic midge Polypedilum vanderplanki.</title>
        <authorList>
            <person name="Yoshida Y."/>
            <person name="Kikawada T."/>
            <person name="Gusev O."/>
        </authorList>
    </citation>
    <scope>NUCLEOTIDE SEQUENCE</scope>
    <source>
        <strain evidence="3">NIAS01</strain>
        <tissue evidence="3">Whole body or cell culture</tissue>
    </source>
</reference>
<dbReference type="Proteomes" id="UP001107558">
    <property type="component" value="Chromosome 4"/>
</dbReference>
<evidence type="ECO:0000313" key="4">
    <source>
        <dbReference type="Proteomes" id="UP001107558"/>
    </source>
</evidence>
<keyword evidence="4" id="KW-1185">Reference proteome</keyword>
<dbReference type="SUPFAM" id="SSF57625">
    <property type="entry name" value="Invertebrate chitin-binding proteins"/>
    <property type="match status" value="1"/>
</dbReference>
<gene>
    <name evidence="3" type="ORF">PVAND_015810</name>
</gene>
<dbReference type="InterPro" id="IPR002557">
    <property type="entry name" value="Chitin-bd_dom"/>
</dbReference>
<evidence type="ECO:0000256" key="1">
    <source>
        <dbReference type="SAM" id="SignalP"/>
    </source>
</evidence>
<dbReference type="OrthoDB" id="6020543at2759"/>
<sequence length="271" mass="30182">MNFIHGIFVTIFVSSVSSQPSFLIETPLTYNEVAAICQRINNGGTVCASTPGCDVDNRGQYYSCNNGLPTESSTPGDLSVPLGQCAPNFYCYNNRCTPNSPICQLPPFTCPGEGNFPDPSDCLRYYNCAYDMQSDQYNYKILSCKKGFPFYPYSADGSPCRRGGSNYCITTTCRPGITEWRPLNYFNGTEDQYAVFCQNGQFSFLGACEKGLSIDINDITTTNCIVKCKRNNQKAVYVADKRMFYLCMYGQFSLETCPDNKNFDANTMSCI</sequence>
<organism evidence="3 4">
    <name type="scientific">Polypedilum vanderplanki</name>
    <name type="common">Sleeping chironomid midge</name>
    <dbReference type="NCBI Taxonomy" id="319348"/>
    <lineage>
        <taxon>Eukaryota</taxon>
        <taxon>Metazoa</taxon>
        <taxon>Ecdysozoa</taxon>
        <taxon>Arthropoda</taxon>
        <taxon>Hexapoda</taxon>
        <taxon>Insecta</taxon>
        <taxon>Pterygota</taxon>
        <taxon>Neoptera</taxon>
        <taxon>Endopterygota</taxon>
        <taxon>Diptera</taxon>
        <taxon>Nematocera</taxon>
        <taxon>Chironomoidea</taxon>
        <taxon>Chironomidae</taxon>
        <taxon>Chironominae</taxon>
        <taxon>Polypedilum</taxon>
        <taxon>Polypedilum</taxon>
    </lineage>
</organism>
<dbReference type="GO" id="GO:0005576">
    <property type="term" value="C:extracellular region"/>
    <property type="evidence" value="ECO:0007669"/>
    <property type="project" value="InterPro"/>
</dbReference>
<dbReference type="EMBL" id="JADBJN010000004">
    <property type="protein sequence ID" value="KAG5667841.1"/>
    <property type="molecule type" value="Genomic_DNA"/>
</dbReference>
<feature type="signal peptide" evidence="1">
    <location>
        <begin position="1"/>
        <end position="18"/>
    </location>
</feature>
<feature type="domain" description="Chitin-binding type-2" evidence="2">
    <location>
        <begin position="225"/>
        <end position="271"/>
    </location>
</feature>
<comment type="caution">
    <text evidence="3">The sequence shown here is derived from an EMBL/GenBank/DDBJ whole genome shotgun (WGS) entry which is preliminary data.</text>
</comment>
<dbReference type="PROSITE" id="PS50940">
    <property type="entry name" value="CHIT_BIND_II"/>
    <property type="match status" value="2"/>
</dbReference>